<dbReference type="EMBL" id="JTHG01000066">
    <property type="protein sequence ID" value="KMO25031.1"/>
    <property type="molecule type" value="Genomic_DNA"/>
</dbReference>
<name>A0ABR5HEP5_9HYPH</name>
<reference evidence="1 2" key="1">
    <citation type="submission" date="2014-11" db="EMBL/GenBank/DDBJ databases">
        <title>Comparative genomics of Methylobacterium species.</title>
        <authorList>
            <person name="Chaudhry V."/>
            <person name="Patil P.B."/>
        </authorList>
    </citation>
    <scope>NUCLEOTIDE SEQUENCE [LARGE SCALE GENOMIC DNA]</scope>
    <source>
        <strain evidence="1 2">SE3.6</strain>
    </source>
</reference>
<keyword evidence="2" id="KW-1185">Reference proteome</keyword>
<accession>A0ABR5HEP5</accession>
<dbReference type="Gene3D" id="3.40.50.450">
    <property type="match status" value="1"/>
</dbReference>
<organism evidence="1 2">
    <name type="scientific">Methylobacterium indicum</name>
    <dbReference type="NCBI Taxonomy" id="1775910"/>
    <lineage>
        <taxon>Bacteria</taxon>
        <taxon>Pseudomonadati</taxon>
        <taxon>Pseudomonadota</taxon>
        <taxon>Alphaproteobacteria</taxon>
        <taxon>Hyphomicrobiales</taxon>
        <taxon>Methylobacteriaceae</taxon>
        <taxon>Methylobacterium</taxon>
    </lineage>
</organism>
<dbReference type="Proteomes" id="UP000036471">
    <property type="component" value="Unassembled WGS sequence"/>
</dbReference>
<comment type="caution">
    <text evidence="1">The sequence shown here is derived from an EMBL/GenBank/DDBJ whole genome shotgun (WGS) entry which is preliminary data.</text>
</comment>
<sequence>MSHRIYVASSWRNPQQPAVVEALRQAGHEVYDFRNPFNGVPGFSWSEIDPEWQAWSAVDYRRLLTTHPIAARGFVSDLRGMQWADTCVLLLPCGRSAHLEAGWFCGQGKRCLILTQDGEEPELMQLLATDICISLHEVILKLAGGRAAALAEAAE</sequence>
<evidence type="ECO:0008006" key="3">
    <source>
        <dbReference type="Google" id="ProtNLM"/>
    </source>
</evidence>
<gene>
    <name evidence="1" type="ORF">QR79_09615</name>
</gene>
<evidence type="ECO:0000313" key="2">
    <source>
        <dbReference type="Proteomes" id="UP000036471"/>
    </source>
</evidence>
<proteinExistence type="predicted"/>
<dbReference type="RefSeq" id="WP_048428183.1">
    <property type="nucleotide sequence ID" value="NZ_JTHF01000116.1"/>
</dbReference>
<evidence type="ECO:0000313" key="1">
    <source>
        <dbReference type="EMBL" id="KMO25031.1"/>
    </source>
</evidence>
<dbReference type="SUPFAM" id="SSF52309">
    <property type="entry name" value="N-(deoxy)ribosyltransferase-like"/>
    <property type="match status" value="1"/>
</dbReference>
<protein>
    <recommendedName>
        <fullName evidence="3">Nucleoside 2-deoxyribosyltransferase</fullName>
    </recommendedName>
</protein>